<name>A0ABS4GZV7_9BACL</name>
<dbReference type="PANTHER" id="PTHR43133">
    <property type="entry name" value="RNA POLYMERASE ECF-TYPE SIGMA FACTO"/>
    <property type="match status" value="1"/>
</dbReference>
<proteinExistence type="inferred from homology"/>
<dbReference type="InterPro" id="IPR014284">
    <property type="entry name" value="RNA_pol_sigma-70_dom"/>
</dbReference>
<dbReference type="Proteomes" id="UP001519273">
    <property type="component" value="Unassembled WGS sequence"/>
</dbReference>
<dbReference type="Gene3D" id="1.10.1740.10">
    <property type="match status" value="1"/>
</dbReference>
<evidence type="ECO:0000256" key="3">
    <source>
        <dbReference type="ARBA" id="ARBA00023082"/>
    </source>
</evidence>
<dbReference type="InterPro" id="IPR013249">
    <property type="entry name" value="RNA_pol_sigma70_r4_t2"/>
</dbReference>
<dbReference type="RefSeq" id="WP_415639980.1">
    <property type="nucleotide sequence ID" value="NZ_CBCRVE010000001.1"/>
</dbReference>
<dbReference type="NCBIfam" id="TIGR02937">
    <property type="entry name" value="sigma70-ECF"/>
    <property type="match status" value="1"/>
</dbReference>
<dbReference type="Gene3D" id="1.10.10.10">
    <property type="entry name" value="Winged helix-like DNA-binding domain superfamily/Winged helix DNA-binding domain"/>
    <property type="match status" value="1"/>
</dbReference>
<dbReference type="InterPro" id="IPR013324">
    <property type="entry name" value="RNA_pol_sigma_r3/r4-like"/>
</dbReference>
<evidence type="ECO:0000259" key="6">
    <source>
        <dbReference type="Pfam" id="PF08281"/>
    </source>
</evidence>
<organism evidence="7 8">
    <name type="scientific">Paenibacillus sediminis</name>
    <dbReference type="NCBI Taxonomy" id="664909"/>
    <lineage>
        <taxon>Bacteria</taxon>
        <taxon>Bacillati</taxon>
        <taxon>Bacillota</taxon>
        <taxon>Bacilli</taxon>
        <taxon>Bacillales</taxon>
        <taxon>Paenibacillaceae</taxon>
        <taxon>Paenibacillus</taxon>
    </lineage>
</organism>
<sequence length="189" mass="22583">MGKEERVIDEQTLIEQIRRGETAAFRKLVESYGEHVYQAAYSILRDVKEAEDAAQETFIQVYKSLPEYRSEGLKMWITRIAIHKAIDTKRKIARRREEQFQEKSVIEQLSSHEEDVLMRLVREEKTESLLRRVAQLPASHREVITAFYLQDKTYDQIAREQGVAVKTVESKLYRARSWIRNHWKEEEWR</sequence>
<accession>A0ABS4GZV7</accession>
<evidence type="ECO:0000256" key="1">
    <source>
        <dbReference type="ARBA" id="ARBA00010641"/>
    </source>
</evidence>
<comment type="similarity">
    <text evidence="1">Belongs to the sigma-70 factor family. ECF subfamily.</text>
</comment>
<comment type="caution">
    <text evidence="7">The sequence shown here is derived from an EMBL/GenBank/DDBJ whole genome shotgun (WGS) entry which is preliminary data.</text>
</comment>
<dbReference type="Pfam" id="PF08281">
    <property type="entry name" value="Sigma70_r4_2"/>
    <property type="match status" value="1"/>
</dbReference>
<evidence type="ECO:0000259" key="5">
    <source>
        <dbReference type="Pfam" id="PF04542"/>
    </source>
</evidence>
<evidence type="ECO:0000313" key="7">
    <source>
        <dbReference type="EMBL" id="MBP1935813.1"/>
    </source>
</evidence>
<dbReference type="InterPro" id="IPR036388">
    <property type="entry name" value="WH-like_DNA-bd_sf"/>
</dbReference>
<evidence type="ECO:0000256" key="4">
    <source>
        <dbReference type="ARBA" id="ARBA00023163"/>
    </source>
</evidence>
<feature type="domain" description="RNA polymerase sigma-70 region 2" evidence="5">
    <location>
        <begin position="28"/>
        <end position="94"/>
    </location>
</feature>
<keyword evidence="4" id="KW-0804">Transcription</keyword>
<dbReference type="PANTHER" id="PTHR43133:SF51">
    <property type="entry name" value="RNA POLYMERASE SIGMA FACTOR"/>
    <property type="match status" value="1"/>
</dbReference>
<dbReference type="SUPFAM" id="SSF88946">
    <property type="entry name" value="Sigma2 domain of RNA polymerase sigma factors"/>
    <property type="match status" value="1"/>
</dbReference>
<dbReference type="InterPro" id="IPR013325">
    <property type="entry name" value="RNA_pol_sigma_r2"/>
</dbReference>
<reference evidence="7 8" key="1">
    <citation type="submission" date="2021-03" db="EMBL/GenBank/DDBJ databases">
        <title>Genomic Encyclopedia of Type Strains, Phase IV (KMG-IV): sequencing the most valuable type-strain genomes for metagenomic binning, comparative biology and taxonomic classification.</title>
        <authorList>
            <person name="Goeker M."/>
        </authorList>
    </citation>
    <scope>NUCLEOTIDE SEQUENCE [LARGE SCALE GENOMIC DNA]</scope>
    <source>
        <strain evidence="7 8">DSM 23491</strain>
    </source>
</reference>
<keyword evidence="8" id="KW-1185">Reference proteome</keyword>
<dbReference type="SUPFAM" id="SSF88659">
    <property type="entry name" value="Sigma3 and sigma4 domains of RNA polymerase sigma factors"/>
    <property type="match status" value="1"/>
</dbReference>
<keyword evidence="3" id="KW-0731">Sigma factor</keyword>
<evidence type="ECO:0000256" key="2">
    <source>
        <dbReference type="ARBA" id="ARBA00023015"/>
    </source>
</evidence>
<dbReference type="InterPro" id="IPR007627">
    <property type="entry name" value="RNA_pol_sigma70_r2"/>
</dbReference>
<dbReference type="InterPro" id="IPR039425">
    <property type="entry name" value="RNA_pol_sigma-70-like"/>
</dbReference>
<dbReference type="Pfam" id="PF04542">
    <property type="entry name" value="Sigma70_r2"/>
    <property type="match status" value="1"/>
</dbReference>
<gene>
    <name evidence="7" type="ORF">J2Z20_000674</name>
</gene>
<protein>
    <submittedName>
        <fullName evidence="7">RNA polymerase sigma factor (Sigma-70 family)</fullName>
    </submittedName>
</protein>
<keyword evidence="2" id="KW-0805">Transcription regulation</keyword>
<dbReference type="EMBL" id="JAGGKP010000001">
    <property type="protein sequence ID" value="MBP1935813.1"/>
    <property type="molecule type" value="Genomic_DNA"/>
</dbReference>
<evidence type="ECO:0000313" key="8">
    <source>
        <dbReference type="Proteomes" id="UP001519273"/>
    </source>
</evidence>
<feature type="domain" description="RNA polymerase sigma factor 70 region 4 type 2" evidence="6">
    <location>
        <begin position="127"/>
        <end position="177"/>
    </location>
</feature>